<feature type="transmembrane region" description="Helical" evidence="1">
    <location>
        <begin position="6"/>
        <end position="23"/>
    </location>
</feature>
<gene>
    <name evidence="2" type="ORF">FX988_02944</name>
</gene>
<dbReference type="OrthoDB" id="8911335at2"/>
<feature type="transmembrane region" description="Helical" evidence="1">
    <location>
        <begin position="151"/>
        <end position="169"/>
    </location>
</feature>
<protein>
    <submittedName>
        <fullName evidence="2">Uncharacterized protein</fullName>
    </submittedName>
</protein>
<keyword evidence="1" id="KW-1133">Transmembrane helix</keyword>
<dbReference type="AlphaFoldDB" id="A0A857JME9"/>
<dbReference type="KEGG" id="pmes:FX988_02944"/>
<name>A0A857JME9_9ALTE</name>
<keyword evidence="1" id="KW-0812">Transmembrane</keyword>
<feature type="transmembrane region" description="Helical" evidence="1">
    <location>
        <begin position="118"/>
        <end position="139"/>
    </location>
</feature>
<keyword evidence="3" id="KW-1185">Reference proteome</keyword>
<feature type="transmembrane region" description="Helical" evidence="1">
    <location>
        <begin position="176"/>
        <end position="194"/>
    </location>
</feature>
<evidence type="ECO:0000313" key="2">
    <source>
        <dbReference type="EMBL" id="QHJ12686.1"/>
    </source>
</evidence>
<dbReference type="RefSeq" id="WP_160180874.1">
    <property type="nucleotide sequence ID" value="NZ_CP047656.1"/>
</dbReference>
<accession>A0A857JME9</accession>
<reference evidence="2 3" key="1">
    <citation type="submission" date="2019-12" db="EMBL/GenBank/DDBJ databases">
        <title>Genome sequencing and assembly of endphytes of Porphyra tenera.</title>
        <authorList>
            <person name="Park J.M."/>
            <person name="Shin R."/>
            <person name="Jo S.H."/>
        </authorList>
    </citation>
    <scope>NUCLEOTIDE SEQUENCE [LARGE SCALE GENOMIC DNA]</scope>
    <source>
        <strain evidence="2 3">GPM4</strain>
    </source>
</reference>
<evidence type="ECO:0000313" key="3">
    <source>
        <dbReference type="Proteomes" id="UP000464524"/>
    </source>
</evidence>
<feature type="transmembrane region" description="Helical" evidence="1">
    <location>
        <begin position="62"/>
        <end position="82"/>
    </location>
</feature>
<organism evidence="2 3">
    <name type="scientific">Paraglaciecola mesophila</name>
    <dbReference type="NCBI Taxonomy" id="197222"/>
    <lineage>
        <taxon>Bacteria</taxon>
        <taxon>Pseudomonadati</taxon>
        <taxon>Pseudomonadota</taxon>
        <taxon>Gammaproteobacteria</taxon>
        <taxon>Alteromonadales</taxon>
        <taxon>Alteromonadaceae</taxon>
        <taxon>Paraglaciecola</taxon>
    </lineage>
</organism>
<dbReference type="EMBL" id="CP047656">
    <property type="protein sequence ID" value="QHJ12686.1"/>
    <property type="molecule type" value="Genomic_DNA"/>
</dbReference>
<feature type="transmembrane region" description="Helical" evidence="1">
    <location>
        <begin position="35"/>
        <end position="56"/>
    </location>
</feature>
<proteinExistence type="predicted"/>
<sequence length="198" mass="22141">MAENLPSGLALVLCLFATAVFYIGCPNQQWFAKRYLTFLPSLLISLVLSLLAWWLLLNVMSGLSGVFTVLSLEMLFLGLIPFMPKYEKPLANTSKAKSSLVRGDSYANHQTQWLLKTIGMFLIGFPFAVFTSSLIGWMAPDSVPSDIRSQYIMWLIVPLWLTPLSLIFFSRRPLSVFIAFVTLTCVAFGLLQIIKFGG</sequence>
<evidence type="ECO:0000256" key="1">
    <source>
        <dbReference type="SAM" id="Phobius"/>
    </source>
</evidence>
<keyword evidence="1" id="KW-0472">Membrane</keyword>
<dbReference type="Proteomes" id="UP000464524">
    <property type="component" value="Chromosome"/>
</dbReference>